<reference evidence="12" key="1">
    <citation type="submission" date="2021-03" db="EMBL/GenBank/DDBJ databases">
        <title>Sagittula salina sp. nov. strain M10.9X isolated from the marine waste.</title>
        <authorList>
            <person name="Satari L."/>
            <person name="Molina-Menor E."/>
            <person name="Vidal-Verdu A."/>
            <person name="Pascual J."/>
            <person name="Pereto J."/>
            <person name="Porcar M."/>
        </authorList>
    </citation>
    <scope>NUCLEOTIDE SEQUENCE</scope>
    <source>
        <strain evidence="12">M10.9X</strain>
    </source>
</reference>
<dbReference type="InterPro" id="IPR012281">
    <property type="entry name" value="Phospholipid_synth_PlsX-like"/>
</dbReference>
<feature type="region of interest" description="Disordered" evidence="11">
    <location>
        <begin position="350"/>
        <end position="404"/>
    </location>
</feature>
<dbReference type="EC" id="2.3.1.274" evidence="8 10"/>
<protein>
    <recommendedName>
        <fullName evidence="8 10">Phosphate acyltransferase</fullName>
        <ecNumber evidence="8 10">2.3.1.274</ecNumber>
    </recommendedName>
    <alternativeName>
        <fullName evidence="10">Acyl-ACP phosphotransacylase</fullName>
    </alternativeName>
    <alternativeName>
        <fullName evidence="10">Acyl-[acyl-carrier-protein]--phosphate acyltransferase</fullName>
    </alternativeName>
    <alternativeName>
        <fullName evidence="10">Phosphate-acyl-ACP acyltransferase</fullName>
    </alternativeName>
</protein>
<dbReference type="PIRSF" id="PIRSF002465">
    <property type="entry name" value="Phsphlp_syn_PlsX"/>
    <property type="match status" value="1"/>
</dbReference>
<evidence type="ECO:0000256" key="6">
    <source>
        <dbReference type="ARBA" id="ARBA00023209"/>
    </source>
</evidence>
<dbReference type="GO" id="GO:0008654">
    <property type="term" value="P:phospholipid biosynthetic process"/>
    <property type="evidence" value="ECO:0007669"/>
    <property type="project" value="UniProtKB-KW"/>
</dbReference>
<dbReference type="GO" id="GO:0043811">
    <property type="term" value="F:phosphate:acyl-[acyl carrier protein] acyltransferase activity"/>
    <property type="evidence" value="ECO:0007669"/>
    <property type="project" value="UniProtKB-UniRule"/>
</dbReference>
<dbReference type="RefSeq" id="WP_209360908.1">
    <property type="nucleotide sequence ID" value="NZ_JAGISH010000005.1"/>
</dbReference>
<evidence type="ECO:0000256" key="5">
    <source>
        <dbReference type="ARBA" id="ARBA00023098"/>
    </source>
</evidence>
<keyword evidence="6 10" id="KW-0594">Phospholipid biosynthesis</keyword>
<name>A0A940MS06_9RHOB</name>
<comment type="pathway">
    <text evidence="10">Lipid metabolism; phospholipid metabolism.</text>
</comment>
<dbReference type="PANTHER" id="PTHR30100">
    <property type="entry name" value="FATTY ACID/PHOSPHOLIPID SYNTHESIS PROTEIN PLSX"/>
    <property type="match status" value="1"/>
</dbReference>
<keyword evidence="3 10" id="KW-0444">Lipid biosynthesis</keyword>
<dbReference type="Gene3D" id="3.40.718.10">
    <property type="entry name" value="Isopropylmalate Dehydrogenase"/>
    <property type="match status" value="1"/>
</dbReference>
<dbReference type="EMBL" id="JAGISH010000005">
    <property type="protein sequence ID" value="MBP0482967.1"/>
    <property type="molecule type" value="Genomic_DNA"/>
</dbReference>
<dbReference type="PANTHER" id="PTHR30100:SF1">
    <property type="entry name" value="PHOSPHATE ACYLTRANSFERASE"/>
    <property type="match status" value="1"/>
</dbReference>
<comment type="function">
    <text evidence="10">Catalyzes the reversible formation of acyl-phosphate (acyl-PO(4)) from acyl-[acyl-carrier-protein] (acyl-ACP). This enzyme utilizes acyl-ACP as fatty acyl donor, but not acyl-CoA.</text>
</comment>
<dbReference type="GO" id="GO:0006633">
    <property type="term" value="P:fatty acid biosynthetic process"/>
    <property type="evidence" value="ECO:0007669"/>
    <property type="project" value="UniProtKB-UniRule"/>
</dbReference>
<comment type="similarity">
    <text evidence="10">Belongs to the PlsX family.</text>
</comment>
<keyword evidence="7 10" id="KW-1208">Phospholipid metabolism</keyword>
<proteinExistence type="inferred from homology"/>
<evidence type="ECO:0000313" key="13">
    <source>
        <dbReference type="Proteomes" id="UP000675940"/>
    </source>
</evidence>
<comment type="subunit">
    <text evidence="9 10">Homodimer. Probably interacts with PlsY.</text>
</comment>
<comment type="subcellular location">
    <subcellularLocation>
        <location evidence="10">Cytoplasm</location>
    </subcellularLocation>
    <text evidence="10">Associated with the membrane possibly through PlsY.</text>
</comment>
<dbReference type="NCBIfam" id="TIGR00182">
    <property type="entry name" value="plsX"/>
    <property type="match status" value="1"/>
</dbReference>
<evidence type="ECO:0000256" key="4">
    <source>
        <dbReference type="ARBA" id="ARBA00022679"/>
    </source>
</evidence>
<keyword evidence="12" id="KW-0012">Acyltransferase</keyword>
<evidence type="ECO:0000313" key="12">
    <source>
        <dbReference type="EMBL" id="MBP0482967.1"/>
    </source>
</evidence>
<dbReference type="InterPro" id="IPR003664">
    <property type="entry name" value="FA_synthesis"/>
</dbReference>
<keyword evidence="2 10" id="KW-0963">Cytoplasm</keyword>
<evidence type="ECO:0000256" key="9">
    <source>
        <dbReference type="ARBA" id="ARBA00046608"/>
    </source>
</evidence>
<keyword evidence="4 10" id="KW-0808">Transferase</keyword>
<dbReference type="Proteomes" id="UP000675940">
    <property type="component" value="Unassembled WGS sequence"/>
</dbReference>
<feature type="compositionally biased region" description="Low complexity" evidence="11">
    <location>
        <begin position="385"/>
        <end position="404"/>
    </location>
</feature>
<gene>
    <name evidence="10 12" type="primary">plsX</name>
    <name evidence="12" type="ORF">J5474_10755</name>
</gene>
<evidence type="ECO:0000256" key="3">
    <source>
        <dbReference type="ARBA" id="ARBA00022516"/>
    </source>
</evidence>
<dbReference type="SUPFAM" id="SSF53659">
    <property type="entry name" value="Isocitrate/Isopropylmalate dehydrogenase-like"/>
    <property type="match status" value="1"/>
</dbReference>
<dbReference type="GO" id="GO:0005737">
    <property type="term" value="C:cytoplasm"/>
    <property type="evidence" value="ECO:0007669"/>
    <property type="project" value="UniProtKB-SubCell"/>
</dbReference>
<comment type="caution">
    <text evidence="12">The sequence shown here is derived from an EMBL/GenBank/DDBJ whole genome shotgun (WGS) entry which is preliminary data.</text>
</comment>
<evidence type="ECO:0000256" key="7">
    <source>
        <dbReference type="ARBA" id="ARBA00023264"/>
    </source>
</evidence>
<dbReference type="AlphaFoldDB" id="A0A940MS06"/>
<keyword evidence="13" id="KW-1185">Reference proteome</keyword>
<dbReference type="HAMAP" id="MF_00019">
    <property type="entry name" value="PlsX"/>
    <property type="match status" value="1"/>
</dbReference>
<sequence>MTSRKDQKDMAASRVVISVDAMGGDRGPATVVAGIADSAEKNPEIAFLLHGPEAELRPMVEKRRELDGRVTLHDAPGVVSMEDKPSQVMRNGKGTSMWSALESVREGAATVAVSCGNTGALMALSMIRLRKLPGVNRPAIAILWPSRNPQGFNVMLDVGADIRADARDLLQYALMGASYARNGLHLERPRVGLLNVGTEEHKGRAELKEAHDLIRAHAGQSNYDFIGFVEGGDIPGKRCDVIVTDGFTGNVALKTGEGTASLIGDLLKEAFAYSPLSRIASVLALTSLTRLKKRIDPRRVNGGVFLGLNGIVVKSHGSADATGVSAAVKLAFQLAQSGFGERLAARVASSLDNPDTQETSVTQSGTQSGAQKTDFQKPDAQKTDAQGVASAAASQQDAAGQKDA</sequence>
<evidence type="ECO:0000256" key="1">
    <source>
        <dbReference type="ARBA" id="ARBA00001232"/>
    </source>
</evidence>
<feature type="compositionally biased region" description="Polar residues" evidence="11">
    <location>
        <begin position="350"/>
        <end position="373"/>
    </location>
</feature>
<evidence type="ECO:0000256" key="11">
    <source>
        <dbReference type="SAM" id="MobiDB-lite"/>
    </source>
</evidence>
<accession>A0A940MS06</accession>
<comment type="catalytic activity">
    <reaction evidence="1 10">
        <text>a fatty acyl-[ACP] + phosphate = an acyl phosphate + holo-[ACP]</text>
        <dbReference type="Rhea" id="RHEA:42292"/>
        <dbReference type="Rhea" id="RHEA-COMP:9685"/>
        <dbReference type="Rhea" id="RHEA-COMP:14125"/>
        <dbReference type="ChEBI" id="CHEBI:43474"/>
        <dbReference type="ChEBI" id="CHEBI:59918"/>
        <dbReference type="ChEBI" id="CHEBI:64479"/>
        <dbReference type="ChEBI" id="CHEBI:138651"/>
        <dbReference type="EC" id="2.3.1.274"/>
    </reaction>
</comment>
<evidence type="ECO:0000256" key="10">
    <source>
        <dbReference type="HAMAP-Rule" id="MF_00019"/>
    </source>
</evidence>
<dbReference type="Pfam" id="PF02504">
    <property type="entry name" value="FA_synthesis"/>
    <property type="match status" value="1"/>
</dbReference>
<evidence type="ECO:0000256" key="2">
    <source>
        <dbReference type="ARBA" id="ARBA00022490"/>
    </source>
</evidence>
<organism evidence="12 13">
    <name type="scientific">Sagittula salina</name>
    <dbReference type="NCBI Taxonomy" id="2820268"/>
    <lineage>
        <taxon>Bacteria</taxon>
        <taxon>Pseudomonadati</taxon>
        <taxon>Pseudomonadota</taxon>
        <taxon>Alphaproteobacteria</taxon>
        <taxon>Rhodobacterales</taxon>
        <taxon>Roseobacteraceae</taxon>
        <taxon>Sagittula</taxon>
    </lineage>
</organism>
<keyword evidence="5 10" id="KW-0443">Lipid metabolism</keyword>
<evidence type="ECO:0000256" key="8">
    <source>
        <dbReference type="ARBA" id="ARBA00024069"/>
    </source>
</evidence>